<sequence length="413" mass="42343">MLPPTPPPSPSGFRWFFTAQTVSLLGSSMAPVALAFAVLGASGRAGDLGVVLAARTLPLLGFMLIGGAVADRLPRRLVLVTANLGSALTQGAVAALLLSGRYALGPVAALSFLNGLLGAFTSPALRGLLPELVPRDRLRRANALLGSVKNGTKVLGPSVSGVLVVAAGGGTAIALDAVSFLLAAVCLTRLPVTSHGGSAAPGRYHLVHELREGWNTFRGTPWVWPVTLAFCGVNLVSTGTWQILGPQLTTRMGSAATWGLVLSVRGAGMLLTSGLLYRLAVRRFLLVGQLSCLLGGLPLLALGTRVAVPWLVGAALVAGMGTSVMVTAWDTSLQEHIAPGVLSRVAAYDDLLSYVAIPVGQLSMGPLTKAFGPYAVATTAGLLYALLTTLPLLVPAVRRLPHGARAEAAAVAA</sequence>
<evidence type="ECO:0000256" key="4">
    <source>
        <dbReference type="ARBA" id="ARBA00022989"/>
    </source>
</evidence>
<feature type="transmembrane region" description="Helical" evidence="6">
    <location>
        <begin position="48"/>
        <end position="70"/>
    </location>
</feature>
<feature type="transmembrane region" description="Helical" evidence="6">
    <location>
        <begin position="104"/>
        <end position="129"/>
    </location>
</feature>
<name>A0ABS7QV72_9ACTN</name>
<dbReference type="Proteomes" id="UP001198565">
    <property type="component" value="Unassembled WGS sequence"/>
</dbReference>
<evidence type="ECO:0000256" key="6">
    <source>
        <dbReference type="SAM" id="Phobius"/>
    </source>
</evidence>
<dbReference type="InterPro" id="IPR011701">
    <property type="entry name" value="MFS"/>
</dbReference>
<evidence type="ECO:0000256" key="5">
    <source>
        <dbReference type="ARBA" id="ARBA00023136"/>
    </source>
</evidence>
<dbReference type="PANTHER" id="PTHR23513:SF11">
    <property type="entry name" value="STAPHYLOFERRIN A TRANSPORTER"/>
    <property type="match status" value="1"/>
</dbReference>
<feature type="transmembrane region" description="Helical" evidence="6">
    <location>
        <begin position="371"/>
        <end position="394"/>
    </location>
</feature>
<proteinExistence type="predicted"/>
<keyword evidence="4 6" id="KW-1133">Transmembrane helix</keyword>
<dbReference type="Pfam" id="PF07690">
    <property type="entry name" value="MFS_1"/>
    <property type="match status" value="1"/>
</dbReference>
<comment type="subcellular location">
    <subcellularLocation>
        <location evidence="1">Cell membrane</location>
        <topology evidence="1">Multi-pass membrane protein</topology>
    </subcellularLocation>
</comment>
<dbReference type="SUPFAM" id="SSF103473">
    <property type="entry name" value="MFS general substrate transporter"/>
    <property type="match status" value="1"/>
</dbReference>
<reference evidence="7 8" key="1">
    <citation type="submission" date="2021-08" db="EMBL/GenBank/DDBJ databases">
        <title>Streptomyces sp. PTM05 isolated from lichen.</title>
        <authorList>
            <person name="Somphong A."/>
            <person name="Phongsopitanun W."/>
            <person name="Tanasupawat S."/>
        </authorList>
    </citation>
    <scope>NUCLEOTIDE SEQUENCE [LARGE SCALE GENOMIC DNA]</scope>
    <source>
        <strain evidence="7 8">Ptm05</strain>
    </source>
</reference>
<evidence type="ECO:0000256" key="1">
    <source>
        <dbReference type="ARBA" id="ARBA00004651"/>
    </source>
</evidence>
<evidence type="ECO:0000256" key="2">
    <source>
        <dbReference type="ARBA" id="ARBA00022475"/>
    </source>
</evidence>
<evidence type="ECO:0000256" key="3">
    <source>
        <dbReference type="ARBA" id="ARBA00022692"/>
    </source>
</evidence>
<keyword evidence="3 6" id="KW-0812">Transmembrane</keyword>
<feature type="transmembrane region" description="Helical" evidence="6">
    <location>
        <begin position="21"/>
        <end position="42"/>
    </location>
</feature>
<accession>A0ABS7QV72</accession>
<dbReference type="RefSeq" id="WP_222979857.1">
    <property type="nucleotide sequence ID" value="NZ_JAINVZ010000014.1"/>
</dbReference>
<feature type="transmembrane region" description="Helical" evidence="6">
    <location>
        <begin position="308"/>
        <end position="329"/>
    </location>
</feature>
<dbReference type="Gene3D" id="1.20.1250.20">
    <property type="entry name" value="MFS general substrate transporter like domains"/>
    <property type="match status" value="1"/>
</dbReference>
<keyword evidence="5 6" id="KW-0472">Membrane</keyword>
<dbReference type="InterPro" id="IPR036259">
    <property type="entry name" value="MFS_trans_sf"/>
</dbReference>
<protein>
    <submittedName>
        <fullName evidence="7">MFS transporter</fullName>
    </submittedName>
</protein>
<keyword evidence="8" id="KW-1185">Reference proteome</keyword>
<feature type="transmembrane region" description="Helical" evidence="6">
    <location>
        <begin position="256"/>
        <end position="277"/>
    </location>
</feature>
<feature type="transmembrane region" description="Helical" evidence="6">
    <location>
        <begin position="284"/>
        <end position="302"/>
    </location>
</feature>
<comment type="caution">
    <text evidence="7">The sequence shown here is derived from an EMBL/GenBank/DDBJ whole genome shotgun (WGS) entry which is preliminary data.</text>
</comment>
<evidence type="ECO:0000313" key="7">
    <source>
        <dbReference type="EMBL" id="MBY8887096.1"/>
    </source>
</evidence>
<organism evidence="7 8">
    <name type="scientific">Streptantibioticus parmotrematis</name>
    <dbReference type="NCBI Taxonomy" id="2873249"/>
    <lineage>
        <taxon>Bacteria</taxon>
        <taxon>Bacillati</taxon>
        <taxon>Actinomycetota</taxon>
        <taxon>Actinomycetes</taxon>
        <taxon>Kitasatosporales</taxon>
        <taxon>Streptomycetaceae</taxon>
        <taxon>Streptantibioticus</taxon>
    </lineage>
</organism>
<dbReference type="PANTHER" id="PTHR23513">
    <property type="entry name" value="INTEGRAL MEMBRANE EFFLUX PROTEIN-RELATED"/>
    <property type="match status" value="1"/>
</dbReference>
<dbReference type="EMBL" id="JAINVZ010000014">
    <property type="protein sequence ID" value="MBY8887096.1"/>
    <property type="molecule type" value="Genomic_DNA"/>
</dbReference>
<dbReference type="CDD" id="cd06173">
    <property type="entry name" value="MFS_MefA_like"/>
    <property type="match status" value="1"/>
</dbReference>
<keyword evidence="2" id="KW-1003">Cell membrane</keyword>
<gene>
    <name evidence="7" type="ORF">K7472_19915</name>
</gene>
<feature type="transmembrane region" description="Helical" evidence="6">
    <location>
        <begin position="77"/>
        <end position="98"/>
    </location>
</feature>
<feature type="transmembrane region" description="Helical" evidence="6">
    <location>
        <begin position="341"/>
        <end position="359"/>
    </location>
</feature>
<feature type="transmembrane region" description="Helical" evidence="6">
    <location>
        <begin position="222"/>
        <end position="244"/>
    </location>
</feature>
<evidence type="ECO:0000313" key="8">
    <source>
        <dbReference type="Proteomes" id="UP001198565"/>
    </source>
</evidence>